<sequence>MQFLMDPQQQQHPPPPPPPQPAAQPSPQAPPAQLMFQQPPVLVAPPPPQQQPTLPPPLQQQQQQQQQQVVPAAPAGGGGVSPAPMAAVQPQIQPFTQVPVNPPTPNLVSVPVGNHPPYAQMISEAITALKEKDGSSKRAIAGFIERAYGNSLTTNHSVLLTSHLKRLKDQGLIVMVKHSYKLPDPNHIAAAVRSPPVDPSQPSIPASNGPKRRGRPPKPKAAIPVSSVPPQPGSVDPAPVPVPVHIPPAPPVTNPAPGTDPVSVFASLGLSDGPIHVPVATAADPSPAPRRRGRPRKAEPVGAPPPLQVNATLAKRSPGRPRKVAAKNAVNAAAGGAVAVIPPKVQLPKLKKDGTPMKPRGRPPRKNVPVLNADASVPVPVPVPGATGATIAPAVYVGEGALTVTPAPGPAPGAKRRGRPPTKALKVQNGPKKARKLSGKPLGRPKKFAPQVQGAGVPHAVPYDEMKRKLEFYQMKIKQSVNVLKPCIDSNTNAAGALNALKELEELANGGSAAAVATVPVQQPPVQS</sequence>
<organism evidence="6 7">
    <name type="scientific">Oldenlandia corymbosa var. corymbosa</name>
    <dbReference type="NCBI Taxonomy" id="529605"/>
    <lineage>
        <taxon>Eukaryota</taxon>
        <taxon>Viridiplantae</taxon>
        <taxon>Streptophyta</taxon>
        <taxon>Embryophyta</taxon>
        <taxon>Tracheophyta</taxon>
        <taxon>Spermatophyta</taxon>
        <taxon>Magnoliopsida</taxon>
        <taxon>eudicotyledons</taxon>
        <taxon>Gunneridae</taxon>
        <taxon>Pentapetalae</taxon>
        <taxon>asterids</taxon>
        <taxon>lamiids</taxon>
        <taxon>Gentianales</taxon>
        <taxon>Rubiaceae</taxon>
        <taxon>Rubioideae</taxon>
        <taxon>Spermacoceae</taxon>
        <taxon>Hedyotis-Oldenlandia complex</taxon>
        <taxon>Oldenlandia</taxon>
    </lineage>
</organism>
<feature type="compositionally biased region" description="Pro residues" evidence="4">
    <location>
        <begin position="227"/>
        <end position="240"/>
    </location>
</feature>
<reference evidence="6" key="1">
    <citation type="submission" date="2023-03" db="EMBL/GenBank/DDBJ databases">
        <authorList>
            <person name="Julca I."/>
        </authorList>
    </citation>
    <scope>NUCLEOTIDE SEQUENCE</scope>
</reference>
<evidence type="ECO:0000256" key="4">
    <source>
        <dbReference type="SAM" id="MobiDB-lite"/>
    </source>
</evidence>
<evidence type="ECO:0000256" key="3">
    <source>
        <dbReference type="ARBA" id="ARBA00023242"/>
    </source>
</evidence>
<dbReference type="GO" id="GO:0003690">
    <property type="term" value="F:double-stranded DNA binding"/>
    <property type="evidence" value="ECO:0007669"/>
    <property type="project" value="TreeGrafter"/>
</dbReference>
<dbReference type="GO" id="GO:0000786">
    <property type="term" value="C:nucleosome"/>
    <property type="evidence" value="ECO:0007669"/>
    <property type="project" value="InterPro"/>
</dbReference>
<dbReference type="GO" id="GO:0006334">
    <property type="term" value="P:nucleosome assembly"/>
    <property type="evidence" value="ECO:0007669"/>
    <property type="project" value="InterPro"/>
</dbReference>
<evidence type="ECO:0000256" key="1">
    <source>
        <dbReference type="ARBA" id="ARBA00004123"/>
    </source>
</evidence>
<accession>A0AAV1E2I7</accession>
<evidence type="ECO:0000259" key="5">
    <source>
        <dbReference type="PROSITE" id="PS51504"/>
    </source>
</evidence>
<feature type="region of interest" description="Disordered" evidence="4">
    <location>
        <begin position="402"/>
        <end position="455"/>
    </location>
</feature>
<dbReference type="GO" id="GO:0031492">
    <property type="term" value="F:nucleosomal DNA binding"/>
    <property type="evidence" value="ECO:0007669"/>
    <property type="project" value="TreeGrafter"/>
</dbReference>
<comment type="subcellular location">
    <subcellularLocation>
        <location evidence="1">Nucleus</location>
    </subcellularLocation>
</comment>
<dbReference type="Pfam" id="PF00538">
    <property type="entry name" value="Linker_histone"/>
    <property type="match status" value="1"/>
</dbReference>
<evidence type="ECO:0000256" key="2">
    <source>
        <dbReference type="ARBA" id="ARBA00023125"/>
    </source>
</evidence>
<keyword evidence="7" id="KW-1185">Reference proteome</keyword>
<dbReference type="AlphaFoldDB" id="A0AAV1E2I7"/>
<feature type="region of interest" description="Disordered" evidence="4">
    <location>
        <begin position="1"/>
        <end position="85"/>
    </location>
</feature>
<name>A0AAV1E2I7_OLDCO</name>
<dbReference type="InterPro" id="IPR036388">
    <property type="entry name" value="WH-like_DNA-bd_sf"/>
</dbReference>
<feature type="compositionally biased region" description="Low complexity" evidence="4">
    <location>
        <begin position="31"/>
        <end position="41"/>
    </location>
</feature>
<dbReference type="PRINTS" id="PR00929">
    <property type="entry name" value="ATHOOK"/>
</dbReference>
<gene>
    <name evidence="6" type="ORF">OLC1_LOCUS20623</name>
</gene>
<dbReference type="Gene3D" id="1.10.10.10">
    <property type="entry name" value="Winged helix-like DNA-binding domain superfamily/Winged helix DNA-binding domain"/>
    <property type="match status" value="1"/>
</dbReference>
<dbReference type="InterPro" id="IPR017956">
    <property type="entry name" value="AT_hook_DNA-bd_motif"/>
</dbReference>
<evidence type="ECO:0000313" key="6">
    <source>
        <dbReference type="EMBL" id="CAI9113656.1"/>
    </source>
</evidence>
<dbReference type="SMART" id="SM00526">
    <property type="entry name" value="H15"/>
    <property type="match status" value="1"/>
</dbReference>
<feature type="domain" description="H15" evidence="5">
    <location>
        <begin position="114"/>
        <end position="184"/>
    </location>
</feature>
<feature type="compositionally biased region" description="Basic residues" evidence="4">
    <location>
        <begin position="432"/>
        <end position="447"/>
    </location>
</feature>
<dbReference type="Proteomes" id="UP001161247">
    <property type="component" value="Chromosome 7"/>
</dbReference>
<dbReference type="EMBL" id="OX459124">
    <property type="protein sequence ID" value="CAI9113656.1"/>
    <property type="molecule type" value="Genomic_DNA"/>
</dbReference>
<feature type="region of interest" description="Disordered" evidence="4">
    <location>
        <begin position="189"/>
        <end position="240"/>
    </location>
</feature>
<dbReference type="InterPro" id="IPR005818">
    <property type="entry name" value="Histone_H1/H5_H15"/>
</dbReference>
<keyword evidence="3" id="KW-0539">Nucleus</keyword>
<dbReference type="GO" id="GO:0030261">
    <property type="term" value="P:chromosome condensation"/>
    <property type="evidence" value="ECO:0007669"/>
    <property type="project" value="TreeGrafter"/>
</dbReference>
<feature type="compositionally biased region" description="Low complexity" evidence="4">
    <location>
        <begin position="59"/>
        <end position="74"/>
    </location>
</feature>
<dbReference type="CDD" id="cd00073">
    <property type="entry name" value="H15"/>
    <property type="match status" value="1"/>
</dbReference>
<feature type="compositionally biased region" description="Pro residues" evidence="4">
    <location>
        <begin position="12"/>
        <end position="30"/>
    </location>
</feature>
<feature type="compositionally biased region" description="Pro residues" evidence="4">
    <location>
        <begin position="42"/>
        <end position="58"/>
    </location>
</feature>
<keyword evidence="2" id="KW-0238">DNA-binding</keyword>
<proteinExistence type="predicted"/>
<dbReference type="SMART" id="SM00384">
    <property type="entry name" value="AT_hook"/>
    <property type="match status" value="6"/>
</dbReference>
<dbReference type="GO" id="GO:0045910">
    <property type="term" value="P:negative regulation of DNA recombination"/>
    <property type="evidence" value="ECO:0007669"/>
    <property type="project" value="TreeGrafter"/>
</dbReference>
<dbReference type="PANTHER" id="PTHR11467:SF29">
    <property type="entry name" value="OS03G0711600 PROTEIN"/>
    <property type="match status" value="1"/>
</dbReference>
<dbReference type="InterPro" id="IPR036390">
    <property type="entry name" value="WH_DNA-bd_sf"/>
</dbReference>
<evidence type="ECO:0000313" key="7">
    <source>
        <dbReference type="Proteomes" id="UP001161247"/>
    </source>
</evidence>
<feature type="region of interest" description="Disordered" evidence="4">
    <location>
        <begin position="277"/>
        <end position="328"/>
    </location>
</feature>
<protein>
    <submittedName>
        <fullName evidence="6">OLC1v1014299C1</fullName>
    </submittedName>
</protein>
<feature type="region of interest" description="Disordered" evidence="4">
    <location>
        <begin position="345"/>
        <end position="377"/>
    </location>
</feature>
<dbReference type="PROSITE" id="PS51504">
    <property type="entry name" value="H15"/>
    <property type="match status" value="1"/>
</dbReference>
<dbReference type="GO" id="GO:0005730">
    <property type="term" value="C:nucleolus"/>
    <property type="evidence" value="ECO:0007669"/>
    <property type="project" value="TreeGrafter"/>
</dbReference>
<dbReference type="PANTHER" id="PTHR11467">
    <property type="entry name" value="HISTONE H1"/>
    <property type="match status" value="1"/>
</dbReference>
<dbReference type="SUPFAM" id="SSF46785">
    <property type="entry name" value="Winged helix' DNA-binding domain"/>
    <property type="match status" value="1"/>
</dbReference>